<dbReference type="EMBL" id="JASBNA010000010">
    <property type="protein sequence ID" value="KAK7688540.1"/>
    <property type="molecule type" value="Genomic_DNA"/>
</dbReference>
<name>A0AAW0GHX0_9APHY</name>
<sequence>MGANLEGDDLTHIMRIWKCQNEVRTARVMRDLWKHCPTLQQLDWYPLIKNSDYDPDPQTLCRWRFLRKGHADNDPGHHLHQVVWDLRWKGCPQGNADPVMMIRVGQEWKRELDNSSI</sequence>
<organism evidence="1 2">
    <name type="scientific">Cerrena zonata</name>
    <dbReference type="NCBI Taxonomy" id="2478898"/>
    <lineage>
        <taxon>Eukaryota</taxon>
        <taxon>Fungi</taxon>
        <taxon>Dikarya</taxon>
        <taxon>Basidiomycota</taxon>
        <taxon>Agaricomycotina</taxon>
        <taxon>Agaricomycetes</taxon>
        <taxon>Polyporales</taxon>
        <taxon>Cerrenaceae</taxon>
        <taxon>Cerrena</taxon>
    </lineage>
</organism>
<proteinExistence type="predicted"/>
<dbReference type="Proteomes" id="UP001385951">
    <property type="component" value="Unassembled WGS sequence"/>
</dbReference>
<protein>
    <submittedName>
        <fullName evidence="1">Uncharacterized protein</fullName>
    </submittedName>
</protein>
<evidence type="ECO:0000313" key="2">
    <source>
        <dbReference type="Proteomes" id="UP001385951"/>
    </source>
</evidence>
<reference evidence="1 2" key="1">
    <citation type="submission" date="2022-09" db="EMBL/GenBank/DDBJ databases">
        <authorList>
            <person name="Palmer J.M."/>
        </authorList>
    </citation>
    <scope>NUCLEOTIDE SEQUENCE [LARGE SCALE GENOMIC DNA]</scope>
    <source>
        <strain evidence="1 2">DSM 7382</strain>
    </source>
</reference>
<keyword evidence="2" id="KW-1185">Reference proteome</keyword>
<gene>
    <name evidence="1" type="ORF">QCA50_008078</name>
</gene>
<accession>A0AAW0GHX0</accession>
<dbReference type="AlphaFoldDB" id="A0AAW0GHX0"/>
<comment type="caution">
    <text evidence="1">The sequence shown here is derived from an EMBL/GenBank/DDBJ whole genome shotgun (WGS) entry which is preliminary data.</text>
</comment>
<evidence type="ECO:0000313" key="1">
    <source>
        <dbReference type="EMBL" id="KAK7688540.1"/>
    </source>
</evidence>